<evidence type="ECO:0000256" key="1">
    <source>
        <dbReference type="SAM" id="MobiDB-lite"/>
    </source>
</evidence>
<dbReference type="AlphaFoldDB" id="A0A0G4HPB7"/>
<gene>
    <name evidence="2" type="ORF">Cvel_7817</name>
</gene>
<dbReference type="EMBL" id="CDMZ01003399">
    <property type="protein sequence ID" value="CEM46215.1"/>
    <property type="molecule type" value="Genomic_DNA"/>
</dbReference>
<proteinExistence type="predicted"/>
<feature type="region of interest" description="Disordered" evidence="1">
    <location>
        <begin position="22"/>
        <end position="70"/>
    </location>
</feature>
<feature type="compositionally biased region" description="Polar residues" evidence="1">
    <location>
        <begin position="54"/>
        <end position="70"/>
    </location>
</feature>
<reference evidence="2" key="1">
    <citation type="submission" date="2014-11" db="EMBL/GenBank/DDBJ databases">
        <authorList>
            <person name="Otto D Thomas"/>
            <person name="Naeem Raeece"/>
        </authorList>
    </citation>
    <scope>NUCLEOTIDE SEQUENCE</scope>
</reference>
<evidence type="ECO:0000313" key="2">
    <source>
        <dbReference type="EMBL" id="CEM46215.1"/>
    </source>
</evidence>
<organism evidence="2">
    <name type="scientific">Chromera velia CCMP2878</name>
    <dbReference type="NCBI Taxonomy" id="1169474"/>
    <lineage>
        <taxon>Eukaryota</taxon>
        <taxon>Sar</taxon>
        <taxon>Alveolata</taxon>
        <taxon>Colpodellida</taxon>
        <taxon>Chromeraceae</taxon>
        <taxon>Chromera</taxon>
    </lineage>
</organism>
<protein>
    <submittedName>
        <fullName evidence="2">Uncharacterized protein</fullName>
    </submittedName>
</protein>
<dbReference type="VEuPathDB" id="CryptoDB:Cvel_7817"/>
<feature type="compositionally biased region" description="Low complexity" evidence="1">
    <location>
        <begin position="31"/>
        <end position="53"/>
    </location>
</feature>
<name>A0A0G4HPB7_9ALVE</name>
<accession>A0A0G4HPB7</accession>
<sequence length="70" mass="7189">MPSRGECRAGVVVGEVVVHRAKGRGRKGAELSILSSDSLGSSSRGGRSSSDSSEPTNEGGESSSWTRGRP</sequence>